<name>A0ABN0NYF7_TRELE</name>
<feature type="domain" description="Gcp-like" evidence="1">
    <location>
        <begin position="33"/>
        <end position="160"/>
    </location>
</feature>
<dbReference type="Proteomes" id="UP000016649">
    <property type="component" value="Unassembled WGS sequence"/>
</dbReference>
<dbReference type="SUPFAM" id="SSF53067">
    <property type="entry name" value="Actin-like ATPase domain"/>
    <property type="match status" value="1"/>
</dbReference>
<gene>
    <name evidence="2" type="ORF">HMPREF9193_01419</name>
</gene>
<dbReference type="Pfam" id="PF00814">
    <property type="entry name" value="TsaD"/>
    <property type="match status" value="1"/>
</dbReference>
<evidence type="ECO:0000313" key="2">
    <source>
        <dbReference type="EMBL" id="ERJ92660.1"/>
    </source>
</evidence>
<keyword evidence="3" id="KW-1185">Reference proteome</keyword>
<proteinExistence type="predicted"/>
<dbReference type="NCBIfam" id="TIGR03725">
    <property type="entry name" value="T6A_YeaZ"/>
    <property type="match status" value="1"/>
</dbReference>
<reference evidence="2 3" key="1">
    <citation type="submission" date="2013-08" db="EMBL/GenBank/DDBJ databases">
        <authorList>
            <person name="Weinstock G."/>
            <person name="Sodergren E."/>
            <person name="Wylie T."/>
            <person name="Fulton L."/>
            <person name="Fulton R."/>
            <person name="Fronick C."/>
            <person name="O'Laughlin M."/>
            <person name="Godfrey J."/>
            <person name="Miner T."/>
            <person name="Herter B."/>
            <person name="Appelbaum E."/>
            <person name="Cordes M."/>
            <person name="Lek S."/>
            <person name="Wollam A."/>
            <person name="Pepin K.H."/>
            <person name="Palsikar V.B."/>
            <person name="Mitreva M."/>
            <person name="Wilson R.K."/>
        </authorList>
    </citation>
    <scope>NUCLEOTIDE SEQUENCE [LARGE SCALE GENOMIC DNA]</scope>
    <source>
        <strain evidence="2 3">ATCC 700332</strain>
    </source>
</reference>
<sequence length="243" mass="26482">MKALAVDSTTSCISFAARSGDKTALLSLDIGMHQSEKILEGIQYVLAQCSLRAEELDYTALCAGPGTFTGLRLAFSALKAFNLAYGIPVYGIHTLEAAAYPYRQWQGAVVPALDAKKNSFYAAVYRSGVLQAGPFDESTENILNHIDREENMLITGSDAFYFAEQVHALRPEQKISIFSPLGENSGIGTTCIGMQSPVVLALLEMAEKKFIHKESALEEYEGPIYIRKSEAELSLLQKTGQNA</sequence>
<evidence type="ECO:0000259" key="1">
    <source>
        <dbReference type="Pfam" id="PF00814"/>
    </source>
</evidence>
<protein>
    <submittedName>
        <fullName evidence="2">Universal bacterial protein YeaZ</fullName>
    </submittedName>
</protein>
<dbReference type="EMBL" id="AWVH01000033">
    <property type="protein sequence ID" value="ERJ92660.1"/>
    <property type="molecule type" value="Genomic_DNA"/>
</dbReference>
<accession>A0ABN0NYF7</accession>
<evidence type="ECO:0000313" key="3">
    <source>
        <dbReference type="Proteomes" id="UP000016649"/>
    </source>
</evidence>
<dbReference type="RefSeq" id="WP_021687623.1">
    <property type="nucleotide sequence ID" value="NZ_KI260567.1"/>
</dbReference>
<comment type="caution">
    <text evidence="2">The sequence shown here is derived from an EMBL/GenBank/DDBJ whole genome shotgun (WGS) entry which is preliminary data.</text>
</comment>
<dbReference type="InterPro" id="IPR043129">
    <property type="entry name" value="ATPase_NBD"/>
</dbReference>
<dbReference type="InterPro" id="IPR000905">
    <property type="entry name" value="Gcp-like_dom"/>
</dbReference>
<organism evidence="2 3">
    <name type="scientific">Treponema lecithinolyticum ATCC 700332</name>
    <dbReference type="NCBI Taxonomy" id="1321815"/>
    <lineage>
        <taxon>Bacteria</taxon>
        <taxon>Pseudomonadati</taxon>
        <taxon>Spirochaetota</taxon>
        <taxon>Spirochaetia</taxon>
        <taxon>Spirochaetales</taxon>
        <taxon>Treponemataceae</taxon>
        <taxon>Treponema</taxon>
    </lineage>
</organism>
<dbReference type="InterPro" id="IPR022496">
    <property type="entry name" value="T6A_TsaB"/>
</dbReference>
<dbReference type="Gene3D" id="3.30.420.40">
    <property type="match status" value="2"/>
</dbReference>